<dbReference type="PROSITE" id="PS51007">
    <property type="entry name" value="CYTC"/>
    <property type="match status" value="2"/>
</dbReference>
<keyword evidence="8" id="KW-0732">Signal</keyword>
<dbReference type="Pfam" id="PF00034">
    <property type="entry name" value="Cytochrom_C"/>
    <property type="match status" value="1"/>
</dbReference>
<evidence type="ECO:0000313" key="11">
    <source>
        <dbReference type="Proteomes" id="UP001214170"/>
    </source>
</evidence>
<evidence type="ECO:0000256" key="5">
    <source>
        <dbReference type="ARBA" id="ARBA00023004"/>
    </source>
</evidence>
<keyword evidence="4" id="KW-0249">Electron transport</keyword>
<dbReference type="InterPro" id="IPR036909">
    <property type="entry name" value="Cyt_c-like_dom_sf"/>
</dbReference>
<gene>
    <name evidence="10" type="ORF">P8T11_05255</name>
</gene>
<organism evidence="10 11">
    <name type="scientific">Achromobacter spanius</name>
    <dbReference type="NCBI Taxonomy" id="217203"/>
    <lineage>
        <taxon>Bacteria</taxon>
        <taxon>Pseudomonadati</taxon>
        <taxon>Pseudomonadota</taxon>
        <taxon>Betaproteobacteria</taxon>
        <taxon>Burkholderiales</taxon>
        <taxon>Alcaligenaceae</taxon>
        <taxon>Achromobacter</taxon>
    </lineage>
</organism>
<dbReference type="SUPFAM" id="SSF46626">
    <property type="entry name" value="Cytochrome c"/>
    <property type="match status" value="2"/>
</dbReference>
<evidence type="ECO:0000256" key="1">
    <source>
        <dbReference type="ARBA" id="ARBA00022448"/>
    </source>
</evidence>
<dbReference type="RefSeq" id="WP_268077927.1">
    <property type="nucleotide sequence ID" value="NZ_CP106885.1"/>
</dbReference>
<feature type="domain" description="Cytochrome c" evidence="9">
    <location>
        <begin position="199"/>
        <end position="290"/>
    </location>
</feature>
<dbReference type="Pfam" id="PF13442">
    <property type="entry name" value="Cytochrome_CBB3"/>
    <property type="match status" value="1"/>
</dbReference>
<evidence type="ECO:0000313" key="10">
    <source>
        <dbReference type="EMBL" id="WFP09293.1"/>
    </source>
</evidence>
<dbReference type="Proteomes" id="UP001214170">
    <property type="component" value="Chromosome"/>
</dbReference>
<dbReference type="EMBL" id="CP121261">
    <property type="protein sequence ID" value="WFP09293.1"/>
    <property type="molecule type" value="Genomic_DNA"/>
</dbReference>
<keyword evidence="5 6" id="KW-0408">Iron</keyword>
<sequence length="293" mass="31653">MRRWKRVAAWLVAAMAASGAALGAAVIYFGWYDVSATGPHTVPVHAMLDVALTRSVKVRSADIDVPDLDSPARIQRGGALFRAHCVQCHGAPGLAPEPYALGMNPAPASLVGSARERPAAEMFWITRHGIKMTGMPAWQYRLTDEQIWDMVAFMRVLPTLSPEQYRKLAQSEPRASEAASGPGPMEAPPQAPSKAPRVGDAMAGRDALQQYVCVTCHAIPGVPGARHHVGPSLAGMADRSRIAGVLPNTPDNMRQWLLDPQQIKPGTAMPNLQLREQDARDIAAFLQTLSNFD</sequence>
<keyword evidence="2 6" id="KW-0349">Heme</keyword>
<feature type="signal peptide" evidence="8">
    <location>
        <begin position="1"/>
        <end position="23"/>
    </location>
</feature>
<name>A0ABY8GXQ0_9BURK</name>
<evidence type="ECO:0000256" key="2">
    <source>
        <dbReference type="ARBA" id="ARBA00022617"/>
    </source>
</evidence>
<evidence type="ECO:0000259" key="9">
    <source>
        <dbReference type="PROSITE" id="PS51007"/>
    </source>
</evidence>
<dbReference type="PANTHER" id="PTHR37823">
    <property type="entry name" value="CYTOCHROME C-553-LIKE"/>
    <property type="match status" value="1"/>
</dbReference>
<evidence type="ECO:0000256" key="7">
    <source>
        <dbReference type="SAM" id="MobiDB-lite"/>
    </source>
</evidence>
<evidence type="ECO:0000256" key="3">
    <source>
        <dbReference type="ARBA" id="ARBA00022723"/>
    </source>
</evidence>
<proteinExistence type="predicted"/>
<keyword evidence="1" id="KW-0813">Transport</keyword>
<feature type="region of interest" description="Disordered" evidence="7">
    <location>
        <begin position="167"/>
        <end position="201"/>
    </location>
</feature>
<keyword evidence="3 6" id="KW-0479">Metal-binding</keyword>
<dbReference type="InterPro" id="IPR051811">
    <property type="entry name" value="Cytochrome_c550/c551-like"/>
</dbReference>
<evidence type="ECO:0000256" key="4">
    <source>
        <dbReference type="ARBA" id="ARBA00022982"/>
    </source>
</evidence>
<dbReference type="Gene3D" id="1.10.760.10">
    <property type="entry name" value="Cytochrome c-like domain"/>
    <property type="match status" value="2"/>
</dbReference>
<feature type="domain" description="Cytochrome c" evidence="9">
    <location>
        <begin position="72"/>
        <end position="158"/>
    </location>
</feature>
<reference evidence="10 11" key="1">
    <citation type="submission" date="2023-03" db="EMBL/GenBank/DDBJ databases">
        <title>Achromobacter spanius LIG8.</title>
        <authorList>
            <person name="Shrestha S."/>
        </authorList>
    </citation>
    <scope>NUCLEOTIDE SEQUENCE [LARGE SCALE GENOMIC DNA]</scope>
    <source>
        <strain evidence="10 11">LIG8</strain>
    </source>
</reference>
<evidence type="ECO:0000256" key="6">
    <source>
        <dbReference type="PROSITE-ProRule" id="PRU00433"/>
    </source>
</evidence>
<protein>
    <submittedName>
        <fullName evidence="10">C-type cytochrome</fullName>
    </submittedName>
</protein>
<dbReference type="PANTHER" id="PTHR37823:SF1">
    <property type="entry name" value="CYTOCHROME C-553-LIKE"/>
    <property type="match status" value="1"/>
</dbReference>
<dbReference type="InterPro" id="IPR009056">
    <property type="entry name" value="Cyt_c-like_dom"/>
</dbReference>
<keyword evidence="11" id="KW-1185">Reference proteome</keyword>
<feature type="chain" id="PRO_5046055263" evidence="8">
    <location>
        <begin position="24"/>
        <end position="293"/>
    </location>
</feature>
<accession>A0ABY8GXQ0</accession>
<evidence type="ECO:0000256" key="8">
    <source>
        <dbReference type="SAM" id="SignalP"/>
    </source>
</evidence>